<feature type="compositionally biased region" description="Basic and acidic residues" evidence="11">
    <location>
        <begin position="122"/>
        <end position="136"/>
    </location>
</feature>
<dbReference type="GO" id="GO:0008270">
    <property type="term" value="F:zinc ion binding"/>
    <property type="evidence" value="ECO:0007669"/>
    <property type="project" value="UniProtKB-KW"/>
</dbReference>
<dbReference type="AlphaFoldDB" id="A0A3M7FRF8"/>
<proteinExistence type="inferred from homology"/>
<feature type="compositionally biased region" description="Basic and acidic residues" evidence="11">
    <location>
        <begin position="167"/>
        <end position="189"/>
    </location>
</feature>
<feature type="compositionally biased region" description="Polar residues" evidence="11">
    <location>
        <begin position="222"/>
        <end position="250"/>
    </location>
</feature>
<feature type="compositionally biased region" description="Low complexity" evidence="11">
    <location>
        <begin position="390"/>
        <end position="401"/>
    </location>
</feature>
<dbReference type="InterPro" id="IPR013246">
    <property type="entry name" value="SAGA_su_Sgf11"/>
</dbReference>
<protein>
    <recommendedName>
        <fullName evidence="10">SAGA-associated factor 11</fullName>
    </recommendedName>
</protein>
<gene>
    <name evidence="12" type="ORF">D0861_03101</name>
</gene>
<organism evidence="12 13">
    <name type="scientific">Hortaea werneckii</name>
    <name type="common">Black yeast</name>
    <name type="synonym">Cladosporium werneckii</name>
    <dbReference type="NCBI Taxonomy" id="91943"/>
    <lineage>
        <taxon>Eukaryota</taxon>
        <taxon>Fungi</taxon>
        <taxon>Dikarya</taxon>
        <taxon>Ascomycota</taxon>
        <taxon>Pezizomycotina</taxon>
        <taxon>Dothideomycetes</taxon>
        <taxon>Dothideomycetidae</taxon>
        <taxon>Mycosphaerellales</taxon>
        <taxon>Teratosphaeriaceae</taxon>
        <taxon>Hortaea</taxon>
    </lineage>
</organism>
<comment type="caution">
    <text evidence="12">The sequence shown here is derived from an EMBL/GenBank/DDBJ whole genome shotgun (WGS) entry which is preliminary data.</text>
</comment>
<feature type="compositionally biased region" description="Basic and acidic residues" evidence="11">
    <location>
        <begin position="348"/>
        <end position="360"/>
    </location>
</feature>
<evidence type="ECO:0000256" key="10">
    <source>
        <dbReference type="RuleBase" id="RU261113"/>
    </source>
</evidence>
<evidence type="ECO:0000256" key="11">
    <source>
        <dbReference type="SAM" id="MobiDB-lite"/>
    </source>
</evidence>
<reference evidence="12 13" key="1">
    <citation type="journal article" date="2018" name="BMC Genomics">
        <title>Genomic evidence for intraspecific hybridization in a clonal and extremely halotolerant yeast.</title>
        <authorList>
            <person name="Gostincar C."/>
            <person name="Stajich J.E."/>
            <person name="Zupancic J."/>
            <person name="Zalar P."/>
            <person name="Gunde-Cimerman N."/>
        </authorList>
    </citation>
    <scope>NUCLEOTIDE SEQUENCE [LARGE SCALE GENOMIC DNA]</scope>
    <source>
        <strain evidence="12 13">EXF-2788</strain>
    </source>
</reference>
<accession>A0A3M7FRF8</accession>
<sequence length="431" mass="45518">MDTGSLFHSTMASESHPSLGQIAQNLFETALQNILHETVLAQHREHKLMIANLDSTTKLPHCDRCKLPRFLDPPLAPKVRGATSDPPKDTQYCDRKPWSRRPGHDIYDNPFLKADSTGRPPTKKEREAAKNKKNADGDGTPVSEEQNQNGTGPPSPSENGEQGANDAGRKLEKGEKKASKIDEKLKKGEYIPWHTCPSCKRSLLITRFAKHLEQCMGLSGRQASRNAMAKMSSTPSASRAGTPQPASSSQDGGGKGEEDDGDDIAVKSSSAAGAGGGNMKKKLLKKGLNQKIKKERGSATTTTTSSSAAGNGAGKLSKHSNPGKKPGAASNKASSPGNGPGAGGRGSSGEKRDRDEMSRDDNDDEDGPEEDDDDESVVHVKKRQKLERVGSTASLGSQSTAAGGGGPAGLGLEREESRDGSFVDEGSVGED</sequence>
<dbReference type="EMBL" id="QWIR01000041">
    <property type="protein sequence ID" value="RMY91392.1"/>
    <property type="molecule type" value="Genomic_DNA"/>
</dbReference>
<dbReference type="GO" id="GO:0006325">
    <property type="term" value="P:chromatin organization"/>
    <property type="evidence" value="ECO:0007669"/>
    <property type="project" value="UniProtKB-KW"/>
</dbReference>
<dbReference type="OrthoDB" id="21557at2759"/>
<dbReference type="Pfam" id="PF08209">
    <property type="entry name" value="Sgf11"/>
    <property type="match status" value="1"/>
</dbReference>
<keyword evidence="8" id="KW-0804">Transcription</keyword>
<evidence type="ECO:0000256" key="1">
    <source>
        <dbReference type="ARBA" id="ARBA00004123"/>
    </source>
</evidence>
<keyword evidence="7 10" id="KW-0010">Activator</keyword>
<dbReference type="Gene3D" id="3.30.160.60">
    <property type="entry name" value="Classic Zinc Finger"/>
    <property type="match status" value="1"/>
</dbReference>
<evidence type="ECO:0000256" key="4">
    <source>
        <dbReference type="ARBA" id="ARBA00022833"/>
    </source>
</evidence>
<evidence type="ECO:0000256" key="5">
    <source>
        <dbReference type="ARBA" id="ARBA00022853"/>
    </source>
</evidence>
<feature type="region of interest" description="Disordered" evidence="11">
    <location>
        <begin position="222"/>
        <end position="431"/>
    </location>
</feature>
<feature type="compositionally biased region" description="Basic and acidic residues" evidence="11">
    <location>
        <begin position="86"/>
        <end position="107"/>
    </location>
</feature>
<evidence type="ECO:0000256" key="3">
    <source>
        <dbReference type="ARBA" id="ARBA00022771"/>
    </source>
</evidence>
<dbReference type="GO" id="GO:0070461">
    <property type="term" value="C:SAGA-type complex"/>
    <property type="evidence" value="ECO:0007669"/>
    <property type="project" value="UniProtKB-ARBA"/>
</dbReference>
<feature type="compositionally biased region" description="Low complexity" evidence="11">
    <location>
        <begin position="298"/>
        <end position="310"/>
    </location>
</feature>
<dbReference type="GO" id="GO:0005634">
    <property type="term" value="C:nucleus"/>
    <property type="evidence" value="ECO:0007669"/>
    <property type="project" value="UniProtKB-SubCell"/>
</dbReference>
<evidence type="ECO:0000313" key="12">
    <source>
        <dbReference type="EMBL" id="RMY91392.1"/>
    </source>
</evidence>
<keyword evidence="9" id="KW-0539">Nucleus</keyword>
<feature type="compositionally biased region" description="Polar residues" evidence="11">
    <location>
        <begin position="143"/>
        <end position="162"/>
    </location>
</feature>
<evidence type="ECO:0000256" key="2">
    <source>
        <dbReference type="ARBA" id="ARBA00022723"/>
    </source>
</evidence>
<feature type="compositionally biased region" description="Acidic residues" evidence="11">
    <location>
        <begin position="361"/>
        <end position="375"/>
    </location>
</feature>
<evidence type="ECO:0000256" key="7">
    <source>
        <dbReference type="ARBA" id="ARBA00023159"/>
    </source>
</evidence>
<dbReference type="VEuPathDB" id="FungiDB:BTJ68_10891"/>
<feature type="compositionally biased region" description="Basic and acidic residues" evidence="11">
    <location>
        <begin position="412"/>
        <end position="421"/>
    </location>
</feature>
<keyword evidence="3" id="KW-0863">Zinc-finger</keyword>
<name>A0A3M7FRF8_HORWE</name>
<keyword evidence="5" id="KW-0156">Chromatin regulator</keyword>
<evidence type="ECO:0000256" key="6">
    <source>
        <dbReference type="ARBA" id="ARBA00023015"/>
    </source>
</evidence>
<comment type="subcellular location">
    <subcellularLocation>
        <location evidence="1 10">Nucleus</location>
    </subcellularLocation>
</comment>
<dbReference type="Proteomes" id="UP000268823">
    <property type="component" value="Unassembled WGS sequence"/>
</dbReference>
<feature type="compositionally biased region" description="Gly residues" evidence="11">
    <location>
        <begin position="338"/>
        <end position="347"/>
    </location>
</feature>
<keyword evidence="2" id="KW-0479">Metal-binding</keyword>
<keyword evidence="4" id="KW-0862">Zinc</keyword>
<evidence type="ECO:0000313" key="13">
    <source>
        <dbReference type="Proteomes" id="UP000268823"/>
    </source>
</evidence>
<evidence type="ECO:0000256" key="8">
    <source>
        <dbReference type="ARBA" id="ARBA00023163"/>
    </source>
</evidence>
<keyword evidence="6" id="KW-0805">Transcription regulation</keyword>
<comment type="similarity">
    <text evidence="10">Belongs to the SGF11 family.</text>
</comment>
<evidence type="ECO:0000256" key="9">
    <source>
        <dbReference type="ARBA" id="ARBA00023242"/>
    </source>
</evidence>
<feature type="region of interest" description="Disordered" evidence="11">
    <location>
        <begin position="69"/>
        <end position="194"/>
    </location>
</feature>